<dbReference type="HOGENOM" id="CLU_3362959_0_0_6"/>
<sequence>MASVLRGEGSFDFLRKIFTGNKNNEELQSSFFSAP</sequence>
<dbReference type="AlphaFoldDB" id="C1DG82"/>
<evidence type="ECO:0000313" key="1">
    <source>
        <dbReference type="EMBL" id="ACO78393.1"/>
    </source>
</evidence>
<gene>
    <name evidence="1" type="ordered locus">Avin_22020</name>
</gene>
<organism evidence="1 2">
    <name type="scientific">Azotobacter vinelandii (strain DJ / ATCC BAA-1303)</name>
    <dbReference type="NCBI Taxonomy" id="322710"/>
    <lineage>
        <taxon>Bacteria</taxon>
        <taxon>Pseudomonadati</taxon>
        <taxon>Pseudomonadota</taxon>
        <taxon>Gammaproteobacteria</taxon>
        <taxon>Pseudomonadales</taxon>
        <taxon>Pseudomonadaceae</taxon>
        <taxon>Azotobacter</taxon>
    </lineage>
</organism>
<keyword evidence="2" id="KW-1185">Reference proteome</keyword>
<name>C1DG82_AZOVD</name>
<proteinExistence type="predicted"/>
<protein>
    <submittedName>
        <fullName evidence="1">Uncharacterized protein</fullName>
    </submittedName>
</protein>
<dbReference type="Proteomes" id="UP000002424">
    <property type="component" value="Chromosome"/>
</dbReference>
<accession>C1DG82</accession>
<dbReference type="EMBL" id="CP001157">
    <property type="protein sequence ID" value="ACO78393.1"/>
    <property type="molecule type" value="Genomic_DNA"/>
</dbReference>
<dbReference type="EnsemblBacteria" id="ACO78393">
    <property type="protein sequence ID" value="ACO78393"/>
    <property type="gene ID" value="Avin_22020"/>
</dbReference>
<evidence type="ECO:0000313" key="2">
    <source>
        <dbReference type="Proteomes" id="UP000002424"/>
    </source>
</evidence>
<reference evidence="1 2" key="1">
    <citation type="journal article" date="2009" name="J. Bacteriol.">
        <title>Genome sequence of Azotobacter vinelandii, an obligate aerobe specialized to support diverse anaerobic metabolic processes.</title>
        <authorList>
            <person name="Setubal J.C."/>
            <person name="dos Santos P."/>
            <person name="Goldman B.S."/>
            <person name="Ertesvag H."/>
            <person name="Espin G."/>
            <person name="Rubio L.M."/>
            <person name="Valla S."/>
            <person name="Almeida N.F."/>
            <person name="Balasubramanian D."/>
            <person name="Cromes L."/>
            <person name="Curatti L."/>
            <person name="Du Z."/>
            <person name="Godsy E."/>
            <person name="Goodner B."/>
            <person name="Hellner-Burris K."/>
            <person name="Hernandez J.A."/>
            <person name="Houmiel K."/>
            <person name="Imperial J."/>
            <person name="Kennedy C."/>
            <person name="Larson T.J."/>
            <person name="Latreille P."/>
            <person name="Ligon L.S."/>
            <person name="Lu J."/>
            <person name="Maerk M."/>
            <person name="Miller N.M."/>
            <person name="Norton S."/>
            <person name="O'Carroll I.P."/>
            <person name="Paulsen I."/>
            <person name="Raulfs E.C."/>
            <person name="Roemer R."/>
            <person name="Rosser J."/>
            <person name="Segura D."/>
            <person name="Slater S."/>
            <person name="Stricklin S.L."/>
            <person name="Studholme D.J."/>
            <person name="Sun J."/>
            <person name="Viana C.J."/>
            <person name="Wallin E."/>
            <person name="Wang B."/>
            <person name="Wheeler C."/>
            <person name="Zhu H."/>
            <person name="Dean D.R."/>
            <person name="Dixon R."/>
            <person name="Wood D."/>
        </authorList>
    </citation>
    <scope>NUCLEOTIDE SEQUENCE [LARGE SCALE GENOMIC DNA]</scope>
    <source>
        <strain evidence="2">DJ / ATCC BAA-1303</strain>
    </source>
</reference>
<dbReference type="KEGG" id="avn:Avin_22020"/>